<feature type="domain" description="EAL" evidence="3">
    <location>
        <begin position="170"/>
        <end position="423"/>
    </location>
</feature>
<evidence type="ECO:0000259" key="2">
    <source>
        <dbReference type="PROSITE" id="PS50110"/>
    </source>
</evidence>
<keyword evidence="5" id="KW-1185">Reference proteome</keyword>
<dbReference type="SMART" id="SM00448">
    <property type="entry name" value="REC"/>
    <property type="match status" value="1"/>
</dbReference>
<evidence type="ECO:0000256" key="1">
    <source>
        <dbReference type="PROSITE-ProRule" id="PRU00169"/>
    </source>
</evidence>
<dbReference type="InterPro" id="IPR001789">
    <property type="entry name" value="Sig_transdc_resp-reg_receiver"/>
</dbReference>
<name>A0A198A486_9BACL</name>
<protein>
    <recommendedName>
        <fullName evidence="6">Diguanylate cyclase</fullName>
    </recommendedName>
</protein>
<dbReference type="PANTHER" id="PTHR33121:SF71">
    <property type="entry name" value="OXYGEN SENSOR PROTEIN DOSP"/>
    <property type="match status" value="1"/>
</dbReference>
<dbReference type="PROSITE" id="PS50883">
    <property type="entry name" value="EAL"/>
    <property type="match status" value="1"/>
</dbReference>
<feature type="domain" description="Response regulatory" evidence="2">
    <location>
        <begin position="8"/>
        <end position="125"/>
    </location>
</feature>
<dbReference type="Proteomes" id="UP000078454">
    <property type="component" value="Unassembled WGS sequence"/>
</dbReference>
<evidence type="ECO:0000259" key="3">
    <source>
        <dbReference type="PROSITE" id="PS50883"/>
    </source>
</evidence>
<proteinExistence type="predicted"/>
<dbReference type="OrthoDB" id="9759607at2"/>
<dbReference type="GO" id="GO:0071111">
    <property type="term" value="F:cyclic-guanylate-specific phosphodiesterase activity"/>
    <property type="evidence" value="ECO:0007669"/>
    <property type="project" value="InterPro"/>
</dbReference>
<dbReference type="InterPro" id="IPR011006">
    <property type="entry name" value="CheY-like_superfamily"/>
</dbReference>
<dbReference type="Pfam" id="PF00563">
    <property type="entry name" value="EAL"/>
    <property type="match status" value="1"/>
</dbReference>
<dbReference type="PANTHER" id="PTHR33121">
    <property type="entry name" value="CYCLIC DI-GMP PHOSPHODIESTERASE PDEF"/>
    <property type="match status" value="1"/>
</dbReference>
<dbReference type="CDD" id="cd01948">
    <property type="entry name" value="EAL"/>
    <property type="match status" value="1"/>
</dbReference>
<dbReference type="InterPro" id="IPR001633">
    <property type="entry name" value="EAL_dom"/>
</dbReference>
<evidence type="ECO:0000313" key="4">
    <source>
        <dbReference type="EMBL" id="OAS15851.1"/>
    </source>
</evidence>
<gene>
    <name evidence="4" type="ORF">A8708_23375</name>
</gene>
<dbReference type="EMBL" id="LYPB01000079">
    <property type="protein sequence ID" value="OAS15851.1"/>
    <property type="molecule type" value="Genomic_DNA"/>
</dbReference>
<evidence type="ECO:0000313" key="5">
    <source>
        <dbReference type="Proteomes" id="UP000078454"/>
    </source>
</evidence>
<sequence>MSLIGRHRVLVVSKSEQTEGVITTILKQDEQLVLSGVIADGSAVLAYVFRDRPDLILIDMDLPDLSGLSTLQLIMDHSPIPVIILSTLTSEGSAQTIQAMRFGAVDYFHKEMLVSELSGDGVVTYFLERCKLAIQNGVKGVYPASTQSDGYMDSMQPGAPLINGALLQRRMDIELYLRHAIMKKEFNLVYQPVVDISTNCVVGLECLLRWDNDNVGYVPPSEFIAIAEESGLIHEIGEWVLREACRQNRKWQLAGLPPMFVAVNLSRKQFNDCRLSGTIAAILEETGLEPKYLELEITESLSVEARLAADTLGKLKELGLRIAMDDFGTGYSSLGYLRDLPMDKIKIDQSFIKGLQHGQVNAIIVSTMLTMAKQLNLAVVAEGVETEEELQVLREYGCCFVQGYYYSKPVEVRHIEEMLYQLA</sequence>
<dbReference type="STRING" id="1850517.A8708_23375"/>
<accession>A0A198A486</accession>
<dbReference type="CDD" id="cd17541">
    <property type="entry name" value="REC_CheB-like"/>
    <property type="match status" value="1"/>
</dbReference>
<dbReference type="Gene3D" id="3.40.50.2300">
    <property type="match status" value="1"/>
</dbReference>
<keyword evidence="1" id="KW-0597">Phosphoprotein</keyword>
<comment type="caution">
    <text evidence="4">The sequence shown here is derived from an EMBL/GenBank/DDBJ whole genome shotgun (WGS) entry which is preliminary data.</text>
</comment>
<dbReference type="GO" id="GO:0000160">
    <property type="term" value="P:phosphorelay signal transduction system"/>
    <property type="evidence" value="ECO:0007669"/>
    <property type="project" value="InterPro"/>
</dbReference>
<dbReference type="InterPro" id="IPR050706">
    <property type="entry name" value="Cyclic-di-GMP_PDE-like"/>
</dbReference>
<dbReference type="SMART" id="SM00052">
    <property type="entry name" value="EAL"/>
    <property type="match status" value="1"/>
</dbReference>
<dbReference type="SUPFAM" id="SSF141868">
    <property type="entry name" value="EAL domain-like"/>
    <property type="match status" value="1"/>
</dbReference>
<feature type="modified residue" description="4-aspartylphosphate" evidence="1">
    <location>
        <position position="59"/>
    </location>
</feature>
<dbReference type="Pfam" id="PF00072">
    <property type="entry name" value="Response_reg"/>
    <property type="match status" value="1"/>
</dbReference>
<dbReference type="SUPFAM" id="SSF52172">
    <property type="entry name" value="CheY-like"/>
    <property type="match status" value="1"/>
</dbReference>
<reference evidence="4 5" key="1">
    <citation type="submission" date="2016-05" db="EMBL/GenBank/DDBJ databases">
        <title>Paenibacillus sp. 1ZS3-15 nov., isolated from the rhizosphere soil.</title>
        <authorList>
            <person name="Zhang X.X."/>
            <person name="Zhang J."/>
        </authorList>
    </citation>
    <scope>NUCLEOTIDE SEQUENCE [LARGE SCALE GENOMIC DNA]</scope>
    <source>
        <strain evidence="4 5">1ZS3-15</strain>
    </source>
</reference>
<dbReference type="AlphaFoldDB" id="A0A198A486"/>
<dbReference type="PROSITE" id="PS50110">
    <property type="entry name" value="RESPONSE_REGULATORY"/>
    <property type="match status" value="1"/>
</dbReference>
<evidence type="ECO:0008006" key="6">
    <source>
        <dbReference type="Google" id="ProtNLM"/>
    </source>
</evidence>
<organism evidence="4 5">
    <name type="scientific">Paenibacillus oryzisoli</name>
    <dbReference type="NCBI Taxonomy" id="1850517"/>
    <lineage>
        <taxon>Bacteria</taxon>
        <taxon>Bacillati</taxon>
        <taxon>Bacillota</taxon>
        <taxon>Bacilli</taxon>
        <taxon>Bacillales</taxon>
        <taxon>Paenibacillaceae</taxon>
        <taxon>Paenibacillus</taxon>
    </lineage>
</organism>
<dbReference type="InterPro" id="IPR035919">
    <property type="entry name" value="EAL_sf"/>
</dbReference>
<dbReference type="Gene3D" id="3.20.20.450">
    <property type="entry name" value="EAL domain"/>
    <property type="match status" value="1"/>
</dbReference>